<sequence length="45" mass="5307">MSISNFKVSISLIWSMKKLMTWAREFGLGPWCLRNTLCGLRIEWC</sequence>
<name>A0A8S0XCD6_9FIRM</name>
<proteinExistence type="predicted"/>
<dbReference type="EMBL" id="CDGJ01000081">
    <property type="protein sequence ID" value="CEJ08449.1"/>
    <property type="molecule type" value="Genomic_DNA"/>
</dbReference>
<accession>A0A8S0XCD6</accession>
<evidence type="ECO:0000313" key="2">
    <source>
        <dbReference type="EMBL" id="CEJ08449.1"/>
    </source>
</evidence>
<gene>
    <name evidence="2" type="ORF">DEACI_2925</name>
    <name evidence="1" type="ORF">DEACI_2990</name>
</gene>
<reference evidence="2" key="1">
    <citation type="submission" date="2014-11" db="EMBL/GenBank/DDBJ databases">
        <authorList>
            <person name="Hornung B.V."/>
        </authorList>
    </citation>
    <scope>NUCLEOTIDE SEQUENCE</scope>
    <source>
        <strain evidence="2">INE</strain>
    </source>
</reference>
<dbReference type="AlphaFoldDB" id="A0A8S0XCD6"/>
<dbReference type="KEGG" id="aacx:DEACI_2990"/>
<evidence type="ECO:0000313" key="3">
    <source>
        <dbReference type="Proteomes" id="UP001071230"/>
    </source>
</evidence>
<dbReference type="Proteomes" id="UP001071230">
    <property type="component" value="Unassembled WGS sequence"/>
</dbReference>
<organism evidence="1">
    <name type="scientific">Acididesulfobacillus acetoxydans</name>
    <dbReference type="NCBI Taxonomy" id="1561005"/>
    <lineage>
        <taxon>Bacteria</taxon>
        <taxon>Bacillati</taxon>
        <taxon>Bacillota</taxon>
        <taxon>Clostridia</taxon>
        <taxon>Eubacteriales</taxon>
        <taxon>Peptococcaceae</taxon>
        <taxon>Acididesulfobacillus</taxon>
    </lineage>
</organism>
<protein>
    <submittedName>
        <fullName evidence="1">Uncharacterized protein</fullName>
    </submittedName>
</protein>
<evidence type="ECO:0000313" key="1">
    <source>
        <dbReference type="EMBL" id="CAA7602316.1"/>
    </source>
</evidence>
<dbReference type="EMBL" id="LR746496">
    <property type="protein sequence ID" value="CAA7602316.1"/>
    <property type="molecule type" value="Genomic_DNA"/>
</dbReference>
<keyword evidence="3" id="KW-1185">Reference proteome</keyword>
<reference evidence="1" key="2">
    <citation type="submission" date="2020-01" db="EMBL/GenBank/DDBJ databases">
        <authorList>
            <person name="Hornung B."/>
        </authorList>
    </citation>
    <scope>NUCLEOTIDE SEQUENCE</scope>
    <source>
        <strain evidence="1">PacBioINE</strain>
    </source>
</reference>
<dbReference type="Proteomes" id="UP000836597">
    <property type="component" value="Chromosome"/>
</dbReference>